<sequence length="155" mass="17832">MEKWNKIKIIQSAIIFFVGFLFVDNISADSLISETELSSTQIAALGPSLSAGSRNRIDNYINSVPIERRLNYLNRILSKIDILINNIEASETSELKKTYKVKILLEIKDIINNNIDELEDMIPVISLSWSWYSNWTASIILNTNSSWKWYYVVLP</sequence>
<gene>
    <name evidence="1" type="ORF">ACD_4C00014G0005</name>
</gene>
<feature type="non-terminal residue" evidence="1">
    <location>
        <position position="155"/>
    </location>
</feature>
<reference evidence="1" key="1">
    <citation type="journal article" date="2012" name="Science">
        <title>Fermentation, hydrogen, and sulfur metabolism in multiple uncultivated bacterial phyla.</title>
        <authorList>
            <person name="Wrighton K.C."/>
            <person name="Thomas B.C."/>
            <person name="Sharon I."/>
            <person name="Miller C.S."/>
            <person name="Castelle C.J."/>
            <person name="VerBerkmoes N.C."/>
            <person name="Wilkins M.J."/>
            <person name="Hettich R.L."/>
            <person name="Lipton M.S."/>
            <person name="Williams K.H."/>
            <person name="Long P.E."/>
            <person name="Banfield J.F."/>
        </authorList>
    </citation>
    <scope>NUCLEOTIDE SEQUENCE [LARGE SCALE GENOMIC DNA]</scope>
</reference>
<evidence type="ECO:0000313" key="1">
    <source>
        <dbReference type="EMBL" id="EKE27169.1"/>
    </source>
</evidence>
<name>K2GAM7_9BACT</name>
<comment type="caution">
    <text evidence="1">The sequence shown here is derived from an EMBL/GenBank/DDBJ whole genome shotgun (WGS) entry which is preliminary data.</text>
</comment>
<proteinExistence type="predicted"/>
<organism evidence="1">
    <name type="scientific">uncultured bacterium</name>
    <name type="common">gcode 4</name>
    <dbReference type="NCBI Taxonomy" id="1234023"/>
    <lineage>
        <taxon>Bacteria</taxon>
        <taxon>environmental samples</taxon>
    </lineage>
</organism>
<dbReference type="EMBL" id="AMFJ01000530">
    <property type="protein sequence ID" value="EKE27169.1"/>
    <property type="molecule type" value="Genomic_DNA"/>
</dbReference>
<dbReference type="AlphaFoldDB" id="K2GAM7"/>
<accession>K2GAM7</accession>
<protein>
    <submittedName>
        <fullName evidence="1">Uncharacterized protein</fullName>
    </submittedName>
</protein>